<proteinExistence type="predicted"/>
<organism evidence="2 3">
    <name type="scientific">Beauveria bassiana D1-5</name>
    <dbReference type="NCBI Taxonomy" id="1245745"/>
    <lineage>
        <taxon>Eukaryota</taxon>
        <taxon>Fungi</taxon>
        <taxon>Dikarya</taxon>
        <taxon>Ascomycota</taxon>
        <taxon>Pezizomycotina</taxon>
        <taxon>Sordariomycetes</taxon>
        <taxon>Hypocreomycetidae</taxon>
        <taxon>Hypocreales</taxon>
        <taxon>Cordycipitaceae</taxon>
        <taxon>Beauveria</taxon>
    </lineage>
</organism>
<evidence type="ECO:0000313" key="2">
    <source>
        <dbReference type="EMBL" id="KGQ03747.1"/>
    </source>
</evidence>
<evidence type="ECO:0000256" key="1">
    <source>
        <dbReference type="SAM" id="MobiDB-lite"/>
    </source>
</evidence>
<reference evidence="2 3" key="1">
    <citation type="submission" date="2012-10" db="EMBL/GenBank/DDBJ databases">
        <title>Genome sequencing and analysis of entomopathogenic fungi Beauveria bassiana D1-5.</title>
        <authorList>
            <person name="Li Q."/>
            <person name="Wang L."/>
            <person name="Zhang Z."/>
            <person name="Wang Q."/>
            <person name="Ren J."/>
            <person name="Wang M."/>
            <person name="Xu W."/>
            <person name="Wang J."/>
            <person name="Lu Y."/>
            <person name="Du Q."/>
            <person name="Sun Z."/>
        </authorList>
    </citation>
    <scope>NUCLEOTIDE SEQUENCE [LARGE SCALE GENOMIC DNA]</scope>
    <source>
        <strain evidence="2 3">D1-5</strain>
    </source>
</reference>
<dbReference type="EMBL" id="ANFO01001170">
    <property type="protein sequence ID" value="KGQ03747.1"/>
    <property type="molecule type" value="Genomic_DNA"/>
</dbReference>
<feature type="compositionally biased region" description="Basic and acidic residues" evidence="1">
    <location>
        <begin position="67"/>
        <end position="77"/>
    </location>
</feature>
<accession>A0A0A2VBQ3</accession>
<feature type="region of interest" description="Disordered" evidence="1">
    <location>
        <begin position="60"/>
        <end position="120"/>
    </location>
</feature>
<name>A0A0A2VBQ3_BEABA</name>
<protein>
    <submittedName>
        <fullName evidence="2">Uncharacterized protein</fullName>
    </submittedName>
</protein>
<dbReference type="Proteomes" id="UP000030106">
    <property type="component" value="Unassembled WGS sequence"/>
</dbReference>
<gene>
    <name evidence="2" type="ORF">BBAD15_g11004</name>
</gene>
<evidence type="ECO:0000313" key="3">
    <source>
        <dbReference type="Proteomes" id="UP000030106"/>
    </source>
</evidence>
<comment type="caution">
    <text evidence="2">The sequence shown here is derived from an EMBL/GenBank/DDBJ whole genome shotgun (WGS) entry which is preliminary data.</text>
</comment>
<dbReference type="HOGENOM" id="CLU_2049272_0_0_1"/>
<dbReference type="eggNOG" id="ENOG502T1M3">
    <property type="taxonomic scope" value="Eukaryota"/>
</dbReference>
<feature type="compositionally biased region" description="Gly residues" evidence="1">
    <location>
        <begin position="99"/>
        <end position="112"/>
    </location>
</feature>
<dbReference type="AlphaFoldDB" id="A0A0A2VBQ3"/>
<dbReference type="OrthoDB" id="3786931at2759"/>
<dbReference type="STRING" id="1245745.A0A0A2VBQ3"/>
<sequence length="120" mass="12627">MPQTNTIATTTTPDTVAPFVALKQPAVEALARILYFSRATASPPKTDAACQRWLRRQKRQIADLDETSLRRPRDARSGGRGGAVPEPQEAGPARVDGADGAGRGGGDGVGGEWEGEEEVG</sequence>